<evidence type="ECO:0000256" key="2">
    <source>
        <dbReference type="ARBA" id="ARBA00012761"/>
    </source>
</evidence>
<evidence type="ECO:0000256" key="1">
    <source>
        <dbReference type="ARBA" id="ARBA00007401"/>
    </source>
</evidence>
<evidence type="ECO:0000313" key="11">
    <source>
        <dbReference type="Proteomes" id="UP000008178"/>
    </source>
</evidence>
<evidence type="ECO:0000313" key="10">
    <source>
        <dbReference type="EMBL" id="AEN95939.1"/>
    </source>
</evidence>
<accession>G2T0U5</accession>
<dbReference type="PROSITE" id="PS00719">
    <property type="entry name" value="GLYCOSYL_HYDROL_F2_1"/>
    <property type="match status" value="1"/>
</dbReference>
<dbReference type="InterPro" id="IPR006101">
    <property type="entry name" value="Glyco_hydro_2"/>
</dbReference>
<dbReference type="InterPro" id="IPR013783">
    <property type="entry name" value="Ig-like_fold"/>
</dbReference>
<dbReference type="EMBL" id="CP003040">
    <property type="protein sequence ID" value="AEN95939.1"/>
    <property type="molecule type" value="Genomic_DNA"/>
</dbReference>
<comment type="similarity">
    <text evidence="1 6">Belongs to the glycosyl hydrolase 2 family.</text>
</comment>
<dbReference type="HOGENOM" id="CLU_006501_6_1_9"/>
<feature type="domain" description="Glycoside hydrolase family 2 immunoglobulin-like beta-sandwich" evidence="7">
    <location>
        <begin position="201"/>
        <end position="292"/>
    </location>
</feature>
<dbReference type="InterPro" id="IPR023232">
    <property type="entry name" value="Glyco_hydro_2_AS"/>
</dbReference>
<evidence type="ECO:0000259" key="9">
    <source>
        <dbReference type="Pfam" id="PF02837"/>
    </source>
</evidence>
<dbReference type="PANTHER" id="PTHR10066">
    <property type="entry name" value="BETA-GLUCURONIDASE"/>
    <property type="match status" value="1"/>
</dbReference>
<dbReference type="STRING" id="585394.RHOM_04085"/>
<evidence type="ECO:0000256" key="6">
    <source>
        <dbReference type="RuleBase" id="RU361154"/>
    </source>
</evidence>
<dbReference type="SUPFAM" id="SSF51445">
    <property type="entry name" value="(Trans)glycosidases"/>
    <property type="match status" value="1"/>
</dbReference>
<dbReference type="Pfam" id="PF00703">
    <property type="entry name" value="Glyco_hydro_2"/>
    <property type="match status" value="1"/>
</dbReference>
<name>G2T0U5_ROSHA</name>
<dbReference type="Gene3D" id="3.20.20.80">
    <property type="entry name" value="Glycosidases"/>
    <property type="match status" value="1"/>
</dbReference>
<dbReference type="PRINTS" id="PR00132">
    <property type="entry name" value="GLHYDRLASE2"/>
</dbReference>
<dbReference type="Pfam" id="PF02837">
    <property type="entry name" value="Glyco_hydro_2_N"/>
    <property type="match status" value="1"/>
</dbReference>
<proteinExistence type="inferred from homology"/>
<dbReference type="InterPro" id="IPR006103">
    <property type="entry name" value="Glyco_hydro_2_cat"/>
</dbReference>
<keyword evidence="4 6" id="KW-0378">Hydrolase</keyword>
<feature type="domain" description="Glycoside hydrolase family 2 catalytic" evidence="8">
    <location>
        <begin position="294"/>
        <end position="599"/>
    </location>
</feature>
<dbReference type="FunFam" id="3.20.20.80:FF:000080">
    <property type="entry name" value="Beta-glucuronidase UidA"/>
    <property type="match status" value="1"/>
</dbReference>
<organism evidence="10 11">
    <name type="scientific">Roseburia hominis (strain DSM 16839 / JCM 17582 / NCIMB 14029 / A2-183)</name>
    <dbReference type="NCBI Taxonomy" id="585394"/>
    <lineage>
        <taxon>Bacteria</taxon>
        <taxon>Bacillati</taxon>
        <taxon>Bacillota</taxon>
        <taxon>Clostridia</taxon>
        <taxon>Lachnospirales</taxon>
        <taxon>Lachnospiraceae</taxon>
        <taxon>Roseburia</taxon>
    </lineage>
</organism>
<dbReference type="GO" id="GO:0030246">
    <property type="term" value="F:carbohydrate binding"/>
    <property type="evidence" value="ECO:0007669"/>
    <property type="project" value="TreeGrafter"/>
</dbReference>
<feature type="domain" description="Glycosyl hydrolases family 2 sugar binding" evidence="9">
    <location>
        <begin position="20"/>
        <end position="199"/>
    </location>
</feature>
<evidence type="ECO:0000256" key="3">
    <source>
        <dbReference type="ARBA" id="ARBA00016205"/>
    </source>
</evidence>
<evidence type="ECO:0000256" key="5">
    <source>
        <dbReference type="ARBA" id="ARBA00023295"/>
    </source>
</evidence>
<dbReference type="InterPro" id="IPR008979">
    <property type="entry name" value="Galactose-bd-like_sf"/>
</dbReference>
<keyword evidence="11" id="KW-1185">Reference proteome</keyword>
<dbReference type="SUPFAM" id="SSF49785">
    <property type="entry name" value="Galactose-binding domain-like"/>
    <property type="match status" value="1"/>
</dbReference>
<dbReference type="GO" id="GO:0005975">
    <property type="term" value="P:carbohydrate metabolic process"/>
    <property type="evidence" value="ECO:0007669"/>
    <property type="project" value="InterPro"/>
</dbReference>
<dbReference type="GO" id="GO:0004566">
    <property type="term" value="F:beta-glucuronidase activity"/>
    <property type="evidence" value="ECO:0007669"/>
    <property type="project" value="UniProtKB-EC"/>
</dbReference>
<dbReference type="KEGG" id="rho:RHOM_04085"/>
<dbReference type="Proteomes" id="UP000008178">
    <property type="component" value="Chromosome"/>
</dbReference>
<dbReference type="InterPro" id="IPR006102">
    <property type="entry name" value="Ig-like_GH2"/>
</dbReference>
<evidence type="ECO:0000259" key="8">
    <source>
        <dbReference type="Pfam" id="PF02836"/>
    </source>
</evidence>
<dbReference type="InterPro" id="IPR006104">
    <property type="entry name" value="Glyco_hydro_2_N"/>
</dbReference>
<dbReference type="InterPro" id="IPR023230">
    <property type="entry name" value="Glyco_hydro_2_CS"/>
</dbReference>
<dbReference type="EC" id="3.2.1.31" evidence="2"/>
<dbReference type="InterPro" id="IPR036156">
    <property type="entry name" value="Beta-gal/glucu_dom_sf"/>
</dbReference>
<dbReference type="PANTHER" id="PTHR10066:SF67">
    <property type="entry name" value="BETA-GLUCURONIDASE"/>
    <property type="match status" value="1"/>
</dbReference>
<evidence type="ECO:0000259" key="7">
    <source>
        <dbReference type="Pfam" id="PF00703"/>
    </source>
</evidence>
<dbReference type="AlphaFoldDB" id="G2T0U5"/>
<reference evidence="10 11" key="1">
    <citation type="journal article" date="2015" name="Genome Announc.">
        <title>Complete genome sequence of the human gut symbiont Roseburia hominis.</title>
        <authorList>
            <person name="Travis A.J."/>
            <person name="Kelly D."/>
            <person name="Flint H.J."/>
            <person name="Aminov R.I."/>
        </authorList>
    </citation>
    <scope>NUCLEOTIDE SEQUENCE [LARGE SCALE GENOMIC DNA]</scope>
    <source>
        <strain evidence="11">DSM 16839 / JCM 17582 / NCIMB 14029 / A2-183</strain>
    </source>
</reference>
<dbReference type="eggNOG" id="COG3250">
    <property type="taxonomic scope" value="Bacteria"/>
</dbReference>
<dbReference type="GO" id="GO:0019391">
    <property type="term" value="P:glucuronoside catabolic process"/>
    <property type="evidence" value="ECO:0007669"/>
    <property type="project" value="TreeGrafter"/>
</dbReference>
<dbReference type="Gene3D" id="2.60.120.260">
    <property type="entry name" value="Galactose-binding domain-like"/>
    <property type="match status" value="1"/>
</dbReference>
<dbReference type="Gene3D" id="2.60.40.10">
    <property type="entry name" value="Immunoglobulins"/>
    <property type="match status" value="1"/>
</dbReference>
<dbReference type="InterPro" id="IPR017853">
    <property type="entry name" value="GH"/>
</dbReference>
<evidence type="ECO:0000256" key="4">
    <source>
        <dbReference type="ARBA" id="ARBA00022801"/>
    </source>
</evidence>
<sequence>MEEEKMLYPRENRVRGVIDLGGVWNFKLGDEKEPGDSLVMGEDTELMAVPASYNDQKDDPKYRNHYGWAYYERKITVPSYLKGQRLVLRFDAVTHAAKVYLNGRFLTAHKGGFLPFEVDVTDQLVPGETAELVVAADNRVNHSTLPVGNEGSTAFFGSDNPGVPSVEAAKVWRKPQNLPNFDFFNYAGINRPVRIYTTPAAYIEDITLVPDIDGDTGVVNYEIKTAGSVCEDEVRIRILDADGNEVAAADGAGGTVRIPDARLWWPWPGEPYLYTASVTYGEDLYEETFGIRTVAVEGTQFLINGKPFYFKGFGKHEDAAFRGRGLDVCLDVKDINLIHWLNANSFRTSHYPYAEEMYQLCDREGIVVIDETPAVGIGAGDKIDPYKTFHIREHHEQVLREMIARDKNHPCVVMWSMGNEPDTEHFPESAYDYWHSLYELTHSLDPADRPVTFVCCQNNYERDLVTRTMDVVCVNRYYGWYNLSGDLDAACYALNMELDFWEKQNKPVMITEYGADAVAGIHESVPEMFSEEFQMEYYRRQNVEFDKRSFFIGEQVWNFADFATIQGCMRADGNKKGLFTRDRRPKMAAHYFKERWGQIPNFEYK</sequence>
<protein>
    <recommendedName>
        <fullName evidence="3">Beta-glucuronidase</fullName>
        <ecNumber evidence="2">3.2.1.31</ecNumber>
    </recommendedName>
</protein>
<dbReference type="PROSITE" id="PS00608">
    <property type="entry name" value="GLYCOSYL_HYDROL_F2_2"/>
    <property type="match status" value="1"/>
</dbReference>
<keyword evidence="5 6" id="KW-0326">Glycosidase</keyword>
<dbReference type="Pfam" id="PF02836">
    <property type="entry name" value="Glyco_hydro_2_C"/>
    <property type="match status" value="1"/>
</dbReference>
<dbReference type="SUPFAM" id="SSF49303">
    <property type="entry name" value="beta-Galactosidase/glucuronidase domain"/>
    <property type="match status" value="1"/>
</dbReference>
<dbReference type="NCBIfam" id="NF007538">
    <property type="entry name" value="PRK10150.1"/>
    <property type="match status" value="1"/>
</dbReference>
<gene>
    <name evidence="10" type="ordered locus">RHOM_04085</name>
</gene>